<accession>H8KV00</accession>
<dbReference type="InterPro" id="IPR006179">
    <property type="entry name" value="5_nucleotidase/apyrase"/>
</dbReference>
<reference evidence="3" key="1">
    <citation type="submission" date="2012-02" db="EMBL/GenBank/DDBJ databases">
        <title>The complete genome of Solitalea canadensis DSM 3403.</title>
        <authorList>
            <consortium name="US DOE Joint Genome Institute (JGI-PGF)"/>
            <person name="Lucas S."/>
            <person name="Copeland A."/>
            <person name="Lapidus A."/>
            <person name="Glavina del Rio T."/>
            <person name="Dalin E."/>
            <person name="Tice H."/>
            <person name="Bruce D."/>
            <person name="Goodwin L."/>
            <person name="Pitluck S."/>
            <person name="Peters L."/>
            <person name="Ovchinnikova G."/>
            <person name="Lu M."/>
            <person name="Kyrpides N."/>
            <person name="Mavromatis K."/>
            <person name="Ivanova N."/>
            <person name="Brettin T."/>
            <person name="Detter J.C."/>
            <person name="Han C."/>
            <person name="Larimer F."/>
            <person name="Land M."/>
            <person name="Hauser L."/>
            <person name="Markowitz V."/>
            <person name="Cheng J.-F."/>
            <person name="Hugenholtz P."/>
            <person name="Woyke T."/>
            <person name="Wu D."/>
            <person name="Spring S."/>
            <person name="Schroeder M."/>
            <person name="Kopitz M."/>
            <person name="Brambilla E."/>
            <person name="Klenk H.-P."/>
            <person name="Eisen J.A."/>
        </authorList>
    </citation>
    <scope>NUCLEOTIDE SEQUENCE</scope>
    <source>
        <strain evidence="3">DSM 3403</strain>
    </source>
</reference>
<dbReference type="PANTHER" id="PTHR11575">
    <property type="entry name" value="5'-NUCLEOTIDASE-RELATED"/>
    <property type="match status" value="1"/>
</dbReference>
<dbReference type="KEGG" id="scn:Solca_2666"/>
<organism evidence="3 4">
    <name type="scientific">Solitalea canadensis (strain ATCC 29591 / DSM 3403 / JCM 21819 / LMG 8368 / NBRC 15130 / NCIMB 12057 / USAM 9D)</name>
    <name type="common">Flexibacter canadensis</name>
    <dbReference type="NCBI Taxonomy" id="929556"/>
    <lineage>
        <taxon>Bacteria</taxon>
        <taxon>Pseudomonadati</taxon>
        <taxon>Bacteroidota</taxon>
        <taxon>Sphingobacteriia</taxon>
        <taxon>Sphingobacteriales</taxon>
        <taxon>Sphingobacteriaceae</taxon>
        <taxon>Solitalea</taxon>
    </lineage>
</organism>
<keyword evidence="4" id="KW-1185">Reference proteome</keyword>
<dbReference type="HOGENOM" id="CLU_005854_0_1_10"/>
<dbReference type="Gene3D" id="3.60.21.10">
    <property type="match status" value="1"/>
</dbReference>
<comment type="similarity">
    <text evidence="1">Belongs to the 5'-nucleotidase family.</text>
</comment>
<name>H8KV00_SOLCM</name>
<dbReference type="OrthoDB" id="9775118at2"/>
<dbReference type="InterPro" id="IPR004843">
    <property type="entry name" value="Calcineurin-like_PHP"/>
</dbReference>
<evidence type="ECO:0000256" key="1">
    <source>
        <dbReference type="RuleBase" id="RU362119"/>
    </source>
</evidence>
<dbReference type="Proteomes" id="UP000007590">
    <property type="component" value="Chromosome"/>
</dbReference>
<gene>
    <name evidence="3" type="ordered locus">Solca_2666</name>
</gene>
<dbReference type="PANTHER" id="PTHR11575:SF24">
    <property type="entry name" value="5'-NUCLEOTIDASE"/>
    <property type="match status" value="1"/>
</dbReference>
<keyword evidence="1 3" id="KW-0378">Hydrolase</keyword>
<proteinExistence type="inferred from homology"/>
<dbReference type="InterPro" id="IPR029052">
    <property type="entry name" value="Metallo-depent_PP-like"/>
</dbReference>
<dbReference type="eggNOG" id="COG0737">
    <property type="taxonomic scope" value="Bacteria"/>
</dbReference>
<protein>
    <submittedName>
        <fullName evidence="3">5'-nucleotidase/2',3'-cyclic phosphodiesterase-like hydrolase</fullName>
    </submittedName>
</protein>
<dbReference type="GO" id="GO:0016787">
    <property type="term" value="F:hydrolase activity"/>
    <property type="evidence" value="ECO:0007669"/>
    <property type="project" value="UniProtKB-KW"/>
</dbReference>
<dbReference type="SUPFAM" id="SSF56300">
    <property type="entry name" value="Metallo-dependent phosphatases"/>
    <property type="match status" value="1"/>
</dbReference>
<evidence type="ECO:0000259" key="2">
    <source>
        <dbReference type="Pfam" id="PF00149"/>
    </source>
</evidence>
<dbReference type="RefSeq" id="WP_014680927.1">
    <property type="nucleotide sequence ID" value="NC_017770.1"/>
</dbReference>
<feature type="domain" description="Calcineurin-like phosphoesterase" evidence="2">
    <location>
        <begin position="46"/>
        <end position="239"/>
    </location>
</feature>
<dbReference type="STRING" id="929556.Solca_2666"/>
<evidence type="ECO:0000313" key="3">
    <source>
        <dbReference type="EMBL" id="AFD07700.1"/>
    </source>
</evidence>
<dbReference type="Pfam" id="PF00149">
    <property type="entry name" value="Metallophos"/>
    <property type="match status" value="1"/>
</dbReference>
<dbReference type="GO" id="GO:0000166">
    <property type="term" value="F:nucleotide binding"/>
    <property type="evidence" value="ECO:0007669"/>
    <property type="project" value="UniProtKB-KW"/>
</dbReference>
<dbReference type="GO" id="GO:0009166">
    <property type="term" value="P:nucleotide catabolic process"/>
    <property type="evidence" value="ECO:0007669"/>
    <property type="project" value="InterPro"/>
</dbReference>
<dbReference type="EMBL" id="CP003349">
    <property type="protein sequence ID" value="AFD07700.1"/>
    <property type="molecule type" value="Genomic_DNA"/>
</dbReference>
<evidence type="ECO:0000313" key="4">
    <source>
        <dbReference type="Proteomes" id="UP000007590"/>
    </source>
</evidence>
<dbReference type="PRINTS" id="PR01607">
    <property type="entry name" value="APYRASEFAMLY"/>
</dbReference>
<sequence length="305" mass="33540">MTNNRRKFLLNSALLSGTFFLSNPLKTVAQITKRANELENIHDTLTIYHTNDLHGELGNQLSSKNGLSFIKGKLSQNEDSGLMLDAGDFLSGTGDLSADKKMIGTMNNTGYHIATLGNKELENGEEYLSDLISFMNFNLVNCNYSFNNSSLTSKVNPYVIFKSGRMKIGVTGVGAELTNNSIHFNNPYTSATKVATLLKNEKQCDIVICLSHLGMNSMGFNNKDFAAASENIDIIIGGHGENAQLNPYVLRNKLKEQVILRQGLSNGSMLGKMTFKHNDQKEVRAVDFRKFLSAPKASVESIVQA</sequence>
<dbReference type="AlphaFoldDB" id="H8KV00"/>
<keyword evidence="1" id="KW-0547">Nucleotide-binding</keyword>